<organism evidence="1 2">
    <name type="scientific">Ruegeria marina</name>
    <dbReference type="NCBI Taxonomy" id="639004"/>
    <lineage>
        <taxon>Bacteria</taxon>
        <taxon>Pseudomonadati</taxon>
        <taxon>Pseudomonadota</taxon>
        <taxon>Alphaproteobacteria</taxon>
        <taxon>Rhodobacterales</taxon>
        <taxon>Roseobacteraceae</taxon>
        <taxon>Ruegeria</taxon>
    </lineage>
</organism>
<dbReference type="PANTHER" id="PTHR42685">
    <property type="entry name" value="GERANYLGERANYL DIPHOSPHATE REDUCTASE"/>
    <property type="match status" value="1"/>
</dbReference>
<dbReference type="PANTHER" id="PTHR42685:SF22">
    <property type="entry name" value="CONDITIONED MEDIUM FACTOR RECEPTOR 1"/>
    <property type="match status" value="1"/>
</dbReference>
<name>A0A1G6I540_9RHOB</name>
<dbReference type="Gene3D" id="3.30.9.100">
    <property type="match status" value="1"/>
</dbReference>
<dbReference type="Gene3D" id="3.50.50.60">
    <property type="entry name" value="FAD/NAD(P)-binding domain"/>
    <property type="match status" value="1"/>
</dbReference>
<dbReference type="RefSeq" id="WP_093026692.1">
    <property type="nucleotide sequence ID" value="NZ_FMZV01000001.1"/>
</dbReference>
<reference evidence="2" key="1">
    <citation type="submission" date="2016-10" db="EMBL/GenBank/DDBJ databases">
        <authorList>
            <person name="Varghese N."/>
            <person name="Submissions S."/>
        </authorList>
    </citation>
    <scope>NUCLEOTIDE SEQUENCE [LARGE SCALE GENOMIC DNA]</scope>
    <source>
        <strain evidence="2">CGMCC 1.9108</strain>
    </source>
</reference>
<proteinExistence type="predicted"/>
<dbReference type="EMBL" id="FMZV01000001">
    <property type="protein sequence ID" value="SDC01571.1"/>
    <property type="molecule type" value="Genomic_DNA"/>
</dbReference>
<evidence type="ECO:0000313" key="1">
    <source>
        <dbReference type="EMBL" id="SDC01571.1"/>
    </source>
</evidence>
<protein>
    <submittedName>
        <fullName evidence="1">Dehydrogenase (Flavoprotein)</fullName>
    </submittedName>
</protein>
<keyword evidence="2" id="KW-1185">Reference proteome</keyword>
<accession>A0A1G6I540</accession>
<dbReference type="AlphaFoldDB" id="A0A1G6I540"/>
<dbReference type="InterPro" id="IPR050407">
    <property type="entry name" value="Geranylgeranyl_reductase"/>
</dbReference>
<dbReference type="Proteomes" id="UP000199628">
    <property type="component" value="Unassembled WGS sequence"/>
</dbReference>
<gene>
    <name evidence="1" type="ORF">SAMN04488239_10127</name>
</gene>
<sequence>MEETFELFDVAIGGGGPAGAVAAILLARAGYRVGLATSVPRRDRIEGLSTRVAEMLRNHRLPLNGVSRPSQRRAAWGVMAGAQNVERIVLRKAFDQGLLAQARTEGVTVLTGNIASMQPDESVIRMADGRRLLAGLLFDARGRRAPRKAYSDMNRAQLIGPESISISGFLDAPFLDQAGSHIEAHPEGWTWRARLSDGREWLQVVGDKRELRGGQSASQRLAGMWQHVVGASSAKAPLPSTFHVSAAGLRLNSPELDPRCPALGDAAVALDPLSGHGLFWAISSALMTPAMAQALLGGHADLAREFYRDRVVDTFWRQARIGRDFYASSGQDGVFWLSRRVWPDARPAHPPLARPRLEPRVLLCDGALCRGEVLVTERDPGGAAFVLGQAIAPILRAIGNRPLPERAVFHRTYLPSLPASTAAQLHGWLISRGLGQTPAVMN</sequence>
<dbReference type="SUPFAM" id="SSF51905">
    <property type="entry name" value="FAD/NAD(P)-binding domain"/>
    <property type="match status" value="1"/>
</dbReference>
<dbReference type="InterPro" id="IPR036188">
    <property type="entry name" value="FAD/NAD-bd_sf"/>
</dbReference>
<dbReference type="STRING" id="639004.SAMN04488239_10127"/>
<dbReference type="PRINTS" id="PR00420">
    <property type="entry name" value="RNGMNOXGNASE"/>
</dbReference>
<evidence type="ECO:0000313" key="2">
    <source>
        <dbReference type="Proteomes" id="UP000199628"/>
    </source>
</evidence>